<dbReference type="InterPro" id="IPR005467">
    <property type="entry name" value="His_kinase_dom"/>
</dbReference>
<dbReference type="PROSITE" id="PS50109">
    <property type="entry name" value="HIS_KIN"/>
    <property type="match status" value="1"/>
</dbReference>
<keyword evidence="7" id="KW-0067">ATP-binding</keyword>
<dbReference type="InterPro" id="IPR036890">
    <property type="entry name" value="HATPase_C_sf"/>
</dbReference>
<dbReference type="CDD" id="cd00082">
    <property type="entry name" value="HisKA"/>
    <property type="match status" value="1"/>
</dbReference>
<keyword evidence="5" id="KW-0547">Nucleotide-binding</keyword>
<gene>
    <name evidence="10" type="ORF">HU760_017455</name>
</gene>
<evidence type="ECO:0000313" key="10">
    <source>
        <dbReference type="EMBL" id="MBV4492380.1"/>
    </source>
</evidence>
<evidence type="ECO:0000259" key="9">
    <source>
        <dbReference type="PROSITE" id="PS50109"/>
    </source>
</evidence>
<evidence type="ECO:0000256" key="8">
    <source>
        <dbReference type="ARBA" id="ARBA00023012"/>
    </source>
</evidence>
<dbReference type="SMART" id="SM00387">
    <property type="entry name" value="HATPase_c"/>
    <property type="match status" value="1"/>
</dbReference>
<evidence type="ECO:0000256" key="5">
    <source>
        <dbReference type="ARBA" id="ARBA00022741"/>
    </source>
</evidence>
<keyword evidence="11" id="KW-1185">Reference proteome</keyword>
<keyword evidence="3" id="KW-0597">Phosphoprotein</keyword>
<dbReference type="EC" id="2.7.13.3" evidence="2"/>
<dbReference type="SMART" id="SM00388">
    <property type="entry name" value="HisKA"/>
    <property type="match status" value="1"/>
</dbReference>
<dbReference type="InterPro" id="IPR004358">
    <property type="entry name" value="Sig_transdc_His_kin-like_C"/>
</dbReference>
<evidence type="ECO:0000256" key="6">
    <source>
        <dbReference type="ARBA" id="ARBA00022777"/>
    </source>
</evidence>
<dbReference type="Pfam" id="PF02518">
    <property type="entry name" value="HATPase_c"/>
    <property type="match status" value="1"/>
</dbReference>
<evidence type="ECO:0000256" key="1">
    <source>
        <dbReference type="ARBA" id="ARBA00000085"/>
    </source>
</evidence>
<evidence type="ECO:0000256" key="4">
    <source>
        <dbReference type="ARBA" id="ARBA00022679"/>
    </source>
</evidence>
<dbReference type="SUPFAM" id="SSF55874">
    <property type="entry name" value="ATPase domain of HSP90 chaperone/DNA topoisomerase II/histidine kinase"/>
    <property type="match status" value="1"/>
</dbReference>
<dbReference type="Gene3D" id="1.10.287.130">
    <property type="match status" value="1"/>
</dbReference>
<comment type="catalytic activity">
    <reaction evidence="1">
        <text>ATP + protein L-histidine = ADP + protein N-phospho-L-histidine.</text>
        <dbReference type="EC" id="2.7.13.3"/>
    </reaction>
</comment>
<dbReference type="SUPFAM" id="SSF47384">
    <property type="entry name" value="Homodimeric domain of signal transducing histidine kinase"/>
    <property type="match status" value="1"/>
</dbReference>
<dbReference type="CDD" id="cd00075">
    <property type="entry name" value="HATPase"/>
    <property type="match status" value="1"/>
</dbReference>
<dbReference type="EMBL" id="JABWRZ020000001">
    <property type="protein sequence ID" value="MBV4492380.1"/>
    <property type="molecule type" value="Genomic_DNA"/>
</dbReference>
<feature type="domain" description="Histidine kinase" evidence="9">
    <location>
        <begin position="158"/>
        <end position="376"/>
    </location>
</feature>
<evidence type="ECO:0000256" key="2">
    <source>
        <dbReference type="ARBA" id="ARBA00012438"/>
    </source>
</evidence>
<dbReference type="InterPro" id="IPR036097">
    <property type="entry name" value="HisK_dim/P_sf"/>
</dbReference>
<evidence type="ECO:0000313" key="11">
    <source>
        <dbReference type="Proteomes" id="UP000609530"/>
    </source>
</evidence>
<accession>A0ABS6QDT9</accession>
<dbReference type="InterPro" id="IPR003594">
    <property type="entry name" value="HATPase_dom"/>
</dbReference>
<dbReference type="RefSeq" id="WP_186679423.1">
    <property type="nucleotide sequence ID" value="NZ_JABWRZ020000001.1"/>
</dbReference>
<sequence length="381" mass="41517">MRLSTFIIQQMERILQAWEDFARTVELPREALSISGLRNHAAHILLAVARDMQTHQTVQQEIDKSQGLAPVSASETAAETHAVMRLMDGFSMDQMVSEYRALRSSVLRLWLSQEASVDQSERVTEIIRFNEAIDQALVESIASYGKAVETTRKMVLGVLGHDLRSPLTAITMGAGMLAKSQQLGPREQTVVTQIYASVGRANDLVNDLLDLARCNLSLGIPIQREPNELSALCNAIVKEVSLAHPQLDLRLEQAAPLPASFDPSRMSQAVSNLVNNAIRHGDTRLPILVRLASEDNCAVIEIHNRGNPISPDRMTDLFNPEARLARAAQAEGGKPHGLGLGLFIANEIVTSHGGTIEVVSSAERGTTFRVVFPLEPGTSAG</sequence>
<dbReference type="Gene3D" id="3.30.565.10">
    <property type="entry name" value="Histidine kinase-like ATPase, C-terminal domain"/>
    <property type="match status" value="1"/>
</dbReference>
<keyword evidence="4" id="KW-0808">Transferase</keyword>
<dbReference type="InterPro" id="IPR050351">
    <property type="entry name" value="BphY/WalK/GraS-like"/>
</dbReference>
<dbReference type="PRINTS" id="PR00344">
    <property type="entry name" value="BCTRLSENSOR"/>
</dbReference>
<evidence type="ECO:0000256" key="3">
    <source>
        <dbReference type="ARBA" id="ARBA00022553"/>
    </source>
</evidence>
<dbReference type="PANTHER" id="PTHR42878">
    <property type="entry name" value="TWO-COMPONENT HISTIDINE KINASE"/>
    <property type="match status" value="1"/>
</dbReference>
<organism evidence="10 11">
    <name type="scientific">Pseudomonas oryzicola</name>
    <dbReference type="NCBI Taxonomy" id="485876"/>
    <lineage>
        <taxon>Bacteria</taxon>
        <taxon>Pseudomonadati</taxon>
        <taxon>Pseudomonadota</taxon>
        <taxon>Gammaproteobacteria</taxon>
        <taxon>Pseudomonadales</taxon>
        <taxon>Pseudomonadaceae</taxon>
        <taxon>Pseudomonas</taxon>
    </lineage>
</organism>
<keyword evidence="6 10" id="KW-0418">Kinase</keyword>
<protein>
    <recommendedName>
        <fullName evidence="2">histidine kinase</fullName>
        <ecNumber evidence="2">2.7.13.3</ecNumber>
    </recommendedName>
</protein>
<keyword evidence="8" id="KW-0902">Two-component regulatory system</keyword>
<name>A0ABS6QDT9_9PSED</name>
<comment type="caution">
    <text evidence="10">The sequence shown here is derived from an EMBL/GenBank/DDBJ whole genome shotgun (WGS) entry which is preliminary data.</text>
</comment>
<dbReference type="Pfam" id="PF00512">
    <property type="entry name" value="HisKA"/>
    <property type="match status" value="1"/>
</dbReference>
<dbReference type="GO" id="GO:0016301">
    <property type="term" value="F:kinase activity"/>
    <property type="evidence" value="ECO:0007669"/>
    <property type="project" value="UniProtKB-KW"/>
</dbReference>
<dbReference type="PANTHER" id="PTHR42878:SF7">
    <property type="entry name" value="SENSOR HISTIDINE KINASE GLRK"/>
    <property type="match status" value="1"/>
</dbReference>
<reference evidence="10 11" key="1">
    <citation type="journal article" date="2020" name="Microorganisms">
        <title>Reliable Identification of Environmental Pseudomonas Isolates Using the rpoD Gene.</title>
        <authorList>
            <consortium name="The Broad Institute Genome Sequencing Platform"/>
            <person name="Girard L."/>
            <person name="Lood C."/>
            <person name="Rokni-Zadeh H."/>
            <person name="van Noort V."/>
            <person name="Lavigne R."/>
            <person name="De Mot R."/>
        </authorList>
    </citation>
    <scope>NUCLEOTIDE SEQUENCE [LARGE SCALE GENOMIC DNA]</scope>
    <source>
        <strain evidence="10 11">RD9SR1</strain>
    </source>
</reference>
<evidence type="ECO:0000256" key="7">
    <source>
        <dbReference type="ARBA" id="ARBA00022840"/>
    </source>
</evidence>
<proteinExistence type="predicted"/>
<dbReference type="InterPro" id="IPR003661">
    <property type="entry name" value="HisK_dim/P_dom"/>
</dbReference>
<dbReference type="Proteomes" id="UP000609530">
    <property type="component" value="Unassembled WGS sequence"/>
</dbReference>